<accession>A0A1J9R4N1</accession>
<organism evidence="1 2">
    <name type="scientific">Blastomyces percursus</name>
    <dbReference type="NCBI Taxonomy" id="1658174"/>
    <lineage>
        <taxon>Eukaryota</taxon>
        <taxon>Fungi</taxon>
        <taxon>Dikarya</taxon>
        <taxon>Ascomycota</taxon>
        <taxon>Pezizomycotina</taxon>
        <taxon>Eurotiomycetes</taxon>
        <taxon>Eurotiomycetidae</taxon>
        <taxon>Onygenales</taxon>
        <taxon>Ajellomycetaceae</taxon>
        <taxon>Blastomyces</taxon>
    </lineage>
</organism>
<dbReference type="OrthoDB" id="4425826at2759"/>
<evidence type="ECO:0000313" key="1">
    <source>
        <dbReference type="EMBL" id="OJD27323.1"/>
    </source>
</evidence>
<sequence length="136" mass="15493">MVRPKFLVSDIQSANLQQAYRTQKPVTSAETNDYWAYRAADLKAIRNIFGDDIYHCIEKSPTRILEAKCQTLQTTECVGMKLPKQNYQDAMISLEVCLTEDWVKTLFPSDWKRILSIPSSTDALGQKSVSRVPLGY</sequence>
<evidence type="ECO:0000313" key="2">
    <source>
        <dbReference type="Proteomes" id="UP000242791"/>
    </source>
</evidence>
<gene>
    <name evidence="1" type="ORF">ACJ73_01295</name>
</gene>
<dbReference type="Proteomes" id="UP000242791">
    <property type="component" value="Unassembled WGS sequence"/>
</dbReference>
<reference evidence="1 2" key="1">
    <citation type="submission" date="2015-08" db="EMBL/GenBank/DDBJ databases">
        <title>Emmonsia species relationships and genome sequence.</title>
        <authorList>
            <person name="Cuomo C.A."/>
            <person name="Schwartz I.S."/>
            <person name="Kenyon C."/>
            <person name="De Hoog G.S."/>
            <person name="Govender N.P."/>
            <person name="Botha A."/>
            <person name="Moreno L."/>
            <person name="De Vries M."/>
            <person name="Munoz J.F."/>
            <person name="Stielow J.B."/>
        </authorList>
    </citation>
    <scope>NUCLEOTIDE SEQUENCE [LARGE SCALE GENOMIC DNA]</scope>
    <source>
        <strain evidence="1 2">EI222</strain>
    </source>
</reference>
<proteinExistence type="predicted"/>
<dbReference type="VEuPathDB" id="FungiDB:ACJ73_01295"/>
<dbReference type="AlphaFoldDB" id="A0A1J9R4N1"/>
<comment type="caution">
    <text evidence="1">The sequence shown here is derived from an EMBL/GenBank/DDBJ whole genome shotgun (WGS) entry which is preliminary data.</text>
</comment>
<dbReference type="EMBL" id="LGTZ01000113">
    <property type="protein sequence ID" value="OJD27323.1"/>
    <property type="molecule type" value="Genomic_DNA"/>
</dbReference>
<name>A0A1J9R4N1_9EURO</name>
<keyword evidence="2" id="KW-1185">Reference proteome</keyword>
<protein>
    <submittedName>
        <fullName evidence="1">Uncharacterized protein</fullName>
    </submittedName>
</protein>